<dbReference type="GeneID" id="56030417"/>
<dbReference type="InterPro" id="IPR013525">
    <property type="entry name" value="ABC2_TM"/>
</dbReference>
<dbReference type="RefSeq" id="WP_179170566.1">
    <property type="nucleotide sequence ID" value="NZ_CP058529.1"/>
</dbReference>
<evidence type="ECO:0000259" key="6">
    <source>
        <dbReference type="PROSITE" id="PS51012"/>
    </source>
</evidence>
<evidence type="ECO:0000313" key="8">
    <source>
        <dbReference type="Proteomes" id="UP000509750"/>
    </source>
</evidence>
<proteinExistence type="predicted"/>
<evidence type="ECO:0000256" key="5">
    <source>
        <dbReference type="SAM" id="Phobius"/>
    </source>
</evidence>
<dbReference type="GO" id="GO:0140359">
    <property type="term" value="F:ABC-type transporter activity"/>
    <property type="evidence" value="ECO:0007669"/>
    <property type="project" value="InterPro"/>
</dbReference>
<gene>
    <name evidence="7" type="ORF">HUG10_16250</name>
</gene>
<dbReference type="GO" id="GO:0043190">
    <property type="term" value="C:ATP-binding cassette (ABC) transporter complex"/>
    <property type="evidence" value="ECO:0007669"/>
    <property type="project" value="InterPro"/>
</dbReference>
<feature type="transmembrane region" description="Helical" evidence="5">
    <location>
        <begin position="162"/>
        <end position="184"/>
    </location>
</feature>
<feature type="domain" description="ABC transmembrane type-2" evidence="6">
    <location>
        <begin position="51"/>
        <end position="278"/>
    </location>
</feature>
<keyword evidence="2 5" id="KW-0812">Transmembrane</keyword>
<reference evidence="7 8" key="1">
    <citation type="submission" date="2020-07" db="EMBL/GenBank/DDBJ databases">
        <title>Gai3-2, isolated from salt lake.</title>
        <authorList>
            <person name="Cui H."/>
            <person name="Shi X."/>
        </authorList>
    </citation>
    <scope>NUCLEOTIDE SEQUENCE [LARGE SCALE GENOMIC DNA]</scope>
    <source>
        <strain evidence="7 8">Gai3-2</strain>
    </source>
</reference>
<accession>A0A7D5GDH9</accession>
<keyword evidence="3 5" id="KW-1133">Transmembrane helix</keyword>
<dbReference type="EMBL" id="CP058529">
    <property type="protein sequence ID" value="QLG28992.1"/>
    <property type="molecule type" value="Genomic_DNA"/>
</dbReference>
<dbReference type="KEGG" id="halg:HUG10_16250"/>
<sequence>MSAETPEAPPVAEDELGGVLSKAERPPRAGAVSASLTLAWRAMLKIKHVPFQLFDVTAFPLMFTLLFTFLFGGALAGSPGEYIQFLLPGILVQSIVFITVYTGFGLNTDIDKGLFDRFQSLPIWQPAPIVGALLGDLVRYSIAAVMVIGLGVVLGFRPGAGVGGVLGGLALVLVFAFSLSWIWILVGLSVEKPESVMTTSFLLLFPLTFVSNIFVDPTTMPGWLQTVVGVNPVTHLTDATRGLMHGGVALADVAWVLAASAVIVAVFAPLSLRKYHEER</sequence>
<dbReference type="PANTHER" id="PTHR43229:SF2">
    <property type="entry name" value="NODULATION PROTEIN J"/>
    <property type="match status" value="1"/>
</dbReference>
<dbReference type="InterPro" id="IPR000412">
    <property type="entry name" value="ABC_2_transport"/>
</dbReference>
<organism evidence="7 8">
    <name type="scientific">Halorarum halophilum</name>
    <dbReference type="NCBI Taxonomy" id="2743090"/>
    <lineage>
        <taxon>Archaea</taxon>
        <taxon>Methanobacteriati</taxon>
        <taxon>Methanobacteriota</taxon>
        <taxon>Stenosarchaea group</taxon>
        <taxon>Halobacteria</taxon>
        <taxon>Halobacteriales</taxon>
        <taxon>Haloferacaceae</taxon>
        <taxon>Halorarum</taxon>
    </lineage>
</organism>
<feature type="transmembrane region" description="Helical" evidence="5">
    <location>
        <begin position="196"/>
        <end position="215"/>
    </location>
</feature>
<feature type="transmembrane region" description="Helical" evidence="5">
    <location>
        <begin position="53"/>
        <end position="76"/>
    </location>
</feature>
<dbReference type="Proteomes" id="UP000509750">
    <property type="component" value="Chromosome"/>
</dbReference>
<dbReference type="InterPro" id="IPR047817">
    <property type="entry name" value="ABC2_TM_bact-type"/>
</dbReference>
<evidence type="ECO:0000313" key="7">
    <source>
        <dbReference type="EMBL" id="QLG28992.1"/>
    </source>
</evidence>
<keyword evidence="8" id="KW-1185">Reference proteome</keyword>
<comment type="subcellular location">
    <subcellularLocation>
        <location evidence="1">Membrane</location>
        <topology evidence="1">Multi-pass membrane protein</topology>
    </subcellularLocation>
</comment>
<dbReference type="OrthoDB" id="147058at2157"/>
<evidence type="ECO:0000256" key="3">
    <source>
        <dbReference type="ARBA" id="ARBA00022989"/>
    </source>
</evidence>
<dbReference type="Pfam" id="PF01061">
    <property type="entry name" value="ABC2_membrane"/>
    <property type="match status" value="1"/>
</dbReference>
<evidence type="ECO:0000256" key="1">
    <source>
        <dbReference type="ARBA" id="ARBA00004141"/>
    </source>
</evidence>
<dbReference type="PANTHER" id="PTHR43229">
    <property type="entry name" value="NODULATION PROTEIN J"/>
    <property type="match status" value="1"/>
</dbReference>
<evidence type="ECO:0000256" key="4">
    <source>
        <dbReference type="ARBA" id="ARBA00023136"/>
    </source>
</evidence>
<keyword evidence="4 5" id="KW-0472">Membrane</keyword>
<evidence type="ECO:0000256" key="2">
    <source>
        <dbReference type="ARBA" id="ARBA00022692"/>
    </source>
</evidence>
<protein>
    <submittedName>
        <fullName evidence="7">ABC transporter permease</fullName>
    </submittedName>
</protein>
<feature type="transmembrane region" description="Helical" evidence="5">
    <location>
        <begin position="253"/>
        <end position="272"/>
    </location>
</feature>
<dbReference type="PROSITE" id="PS51012">
    <property type="entry name" value="ABC_TM2"/>
    <property type="match status" value="1"/>
</dbReference>
<feature type="transmembrane region" description="Helical" evidence="5">
    <location>
        <begin position="137"/>
        <end position="156"/>
    </location>
</feature>
<dbReference type="AlphaFoldDB" id="A0A7D5GDH9"/>
<name>A0A7D5GDH9_9EURY</name>
<dbReference type="InterPro" id="IPR051784">
    <property type="entry name" value="Nod_factor_ABC_transporter"/>
</dbReference>
<dbReference type="PIRSF" id="PIRSF006648">
    <property type="entry name" value="DrrB"/>
    <property type="match status" value="1"/>
</dbReference>
<feature type="transmembrane region" description="Helical" evidence="5">
    <location>
        <begin position="82"/>
        <end position="104"/>
    </location>
</feature>